<keyword evidence="2" id="KW-1185">Reference proteome</keyword>
<name>A0ACD3AJ54_9AGAR</name>
<proteinExistence type="predicted"/>
<gene>
    <name evidence="1" type="ORF">BDN72DRAFT_962325</name>
</gene>
<dbReference type="Proteomes" id="UP000308600">
    <property type="component" value="Unassembled WGS sequence"/>
</dbReference>
<protein>
    <submittedName>
        <fullName evidence="1">Uncharacterized protein</fullName>
    </submittedName>
</protein>
<dbReference type="EMBL" id="ML208428">
    <property type="protein sequence ID" value="TFK65700.1"/>
    <property type="molecule type" value="Genomic_DNA"/>
</dbReference>
<evidence type="ECO:0000313" key="1">
    <source>
        <dbReference type="EMBL" id="TFK65700.1"/>
    </source>
</evidence>
<evidence type="ECO:0000313" key="2">
    <source>
        <dbReference type="Proteomes" id="UP000308600"/>
    </source>
</evidence>
<accession>A0ACD3AJ54</accession>
<reference evidence="1 2" key="1">
    <citation type="journal article" date="2019" name="Nat. Ecol. Evol.">
        <title>Megaphylogeny resolves global patterns of mushroom evolution.</title>
        <authorList>
            <person name="Varga T."/>
            <person name="Krizsan K."/>
            <person name="Foldi C."/>
            <person name="Dima B."/>
            <person name="Sanchez-Garcia M."/>
            <person name="Sanchez-Ramirez S."/>
            <person name="Szollosi G.J."/>
            <person name="Szarkandi J.G."/>
            <person name="Papp V."/>
            <person name="Albert L."/>
            <person name="Andreopoulos W."/>
            <person name="Angelini C."/>
            <person name="Antonin V."/>
            <person name="Barry K.W."/>
            <person name="Bougher N.L."/>
            <person name="Buchanan P."/>
            <person name="Buyck B."/>
            <person name="Bense V."/>
            <person name="Catcheside P."/>
            <person name="Chovatia M."/>
            <person name="Cooper J."/>
            <person name="Damon W."/>
            <person name="Desjardin D."/>
            <person name="Finy P."/>
            <person name="Geml J."/>
            <person name="Haridas S."/>
            <person name="Hughes K."/>
            <person name="Justo A."/>
            <person name="Karasinski D."/>
            <person name="Kautmanova I."/>
            <person name="Kiss B."/>
            <person name="Kocsube S."/>
            <person name="Kotiranta H."/>
            <person name="LaButti K.M."/>
            <person name="Lechner B.E."/>
            <person name="Liimatainen K."/>
            <person name="Lipzen A."/>
            <person name="Lukacs Z."/>
            <person name="Mihaltcheva S."/>
            <person name="Morgado L.N."/>
            <person name="Niskanen T."/>
            <person name="Noordeloos M.E."/>
            <person name="Ohm R.A."/>
            <person name="Ortiz-Santana B."/>
            <person name="Ovrebo C."/>
            <person name="Racz N."/>
            <person name="Riley R."/>
            <person name="Savchenko A."/>
            <person name="Shiryaev A."/>
            <person name="Soop K."/>
            <person name="Spirin V."/>
            <person name="Szebenyi C."/>
            <person name="Tomsovsky M."/>
            <person name="Tulloss R.E."/>
            <person name="Uehling J."/>
            <person name="Grigoriev I.V."/>
            <person name="Vagvolgyi C."/>
            <person name="Papp T."/>
            <person name="Martin F.M."/>
            <person name="Miettinen O."/>
            <person name="Hibbett D.S."/>
            <person name="Nagy L.G."/>
        </authorList>
    </citation>
    <scope>NUCLEOTIDE SEQUENCE [LARGE SCALE GENOMIC DNA]</scope>
    <source>
        <strain evidence="1 2">NL-1719</strain>
    </source>
</reference>
<organism evidence="1 2">
    <name type="scientific">Pluteus cervinus</name>
    <dbReference type="NCBI Taxonomy" id="181527"/>
    <lineage>
        <taxon>Eukaryota</taxon>
        <taxon>Fungi</taxon>
        <taxon>Dikarya</taxon>
        <taxon>Basidiomycota</taxon>
        <taxon>Agaricomycotina</taxon>
        <taxon>Agaricomycetes</taxon>
        <taxon>Agaricomycetidae</taxon>
        <taxon>Agaricales</taxon>
        <taxon>Pluteineae</taxon>
        <taxon>Pluteaceae</taxon>
        <taxon>Pluteus</taxon>
    </lineage>
</organism>
<sequence length="169" mass="19747">MPLVIVWRRSQSSRTTHRLHHSLGASYSSASLVGYFFSGSYWDSCKPALTIGGHHHRIESKSWWTDSEYIRKWQPIAIAIASRLFALLCWHLHHRLISLLPPLTRDIPKARPSHYLPYHPLCFRRRPQHPKIVFLAATQSCHDMKLYYETPHPGTMLCSCIQYPRYLLS</sequence>